<keyword evidence="1" id="KW-0812">Transmembrane</keyword>
<evidence type="ECO:0000256" key="1">
    <source>
        <dbReference type="SAM" id="Phobius"/>
    </source>
</evidence>
<evidence type="ECO:0000313" key="2">
    <source>
        <dbReference type="EMBL" id="WAC11665.1"/>
    </source>
</evidence>
<keyword evidence="1" id="KW-0472">Membrane</keyword>
<feature type="transmembrane region" description="Helical" evidence="1">
    <location>
        <begin position="15"/>
        <end position="35"/>
    </location>
</feature>
<dbReference type="Pfam" id="PF04977">
    <property type="entry name" value="DivIC"/>
    <property type="match status" value="1"/>
</dbReference>
<dbReference type="Proteomes" id="UP001164653">
    <property type="component" value="Chromosome"/>
</dbReference>
<protein>
    <submittedName>
        <fullName evidence="2">Septum formation initiator family protein</fullName>
    </submittedName>
</protein>
<accession>A0A9E8N849</accession>
<gene>
    <name evidence="2" type="ORF">ON006_28525</name>
</gene>
<reference evidence="2" key="1">
    <citation type="submission" date="2022-11" db="EMBL/GenBank/DDBJ databases">
        <title>Dyadobacter pollutisoli sp. nov., isolated from plastic dumped soil.</title>
        <authorList>
            <person name="Kim J.M."/>
            <person name="Kim K.R."/>
            <person name="Lee J.K."/>
            <person name="Hao L."/>
            <person name="Jeon C.O."/>
        </authorList>
    </citation>
    <scope>NUCLEOTIDE SEQUENCE</scope>
    <source>
        <strain evidence="2">U1</strain>
    </source>
</reference>
<keyword evidence="3" id="KW-1185">Reference proteome</keyword>
<name>A0A9E8N849_9BACT</name>
<proteinExistence type="predicted"/>
<dbReference type="InterPro" id="IPR007060">
    <property type="entry name" value="FtsL/DivIC"/>
</dbReference>
<dbReference type="KEGG" id="dpf:ON006_28525"/>
<dbReference type="AlphaFoldDB" id="A0A9E8N849"/>
<organism evidence="2 3">
    <name type="scientific">Dyadobacter pollutisoli</name>
    <dbReference type="NCBI Taxonomy" id="2910158"/>
    <lineage>
        <taxon>Bacteria</taxon>
        <taxon>Pseudomonadati</taxon>
        <taxon>Bacteroidota</taxon>
        <taxon>Cytophagia</taxon>
        <taxon>Cytophagales</taxon>
        <taxon>Spirosomataceae</taxon>
        <taxon>Dyadobacter</taxon>
    </lineage>
</organism>
<sequence>MKNNSFWSLNSMKNFYIATFVAWLVWILFLDNNNMRVVVSNRMKMKDLEKEKAVLLEKIGQVKKERNEVFGNPKMLEKWAREKFMMRRPNEEVYVIVDENNQPVESKKEE</sequence>
<dbReference type="EMBL" id="CP112998">
    <property type="protein sequence ID" value="WAC11665.1"/>
    <property type="molecule type" value="Genomic_DNA"/>
</dbReference>
<keyword evidence="1" id="KW-1133">Transmembrane helix</keyword>
<evidence type="ECO:0000313" key="3">
    <source>
        <dbReference type="Proteomes" id="UP001164653"/>
    </source>
</evidence>
<dbReference type="RefSeq" id="WP_244821582.1">
    <property type="nucleotide sequence ID" value="NZ_CP112998.1"/>
</dbReference>